<evidence type="ECO:0000256" key="7">
    <source>
        <dbReference type="ARBA" id="ARBA00022967"/>
    </source>
</evidence>
<evidence type="ECO:0000259" key="11">
    <source>
        <dbReference type="PROSITE" id="PS51866"/>
    </source>
</evidence>
<reference evidence="13" key="1">
    <citation type="submission" date="2016-10" db="EMBL/GenBank/DDBJ databases">
        <authorList>
            <person name="Varghese N."/>
        </authorList>
    </citation>
    <scope>NUCLEOTIDE SEQUENCE [LARGE SCALE GENOMIC DNA]</scope>
    <source>
        <strain evidence="13">HL 19</strain>
    </source>
</reference>
<proteinExistence type="predicted"/>
<keyword evidence="5" id="KW-0547">Nucleotide-binding</keyword>
<dbReference type="RefSeq" id="WP_054966677.1">
    <property type="nucleotide sequence ID" value="NZ_FMUN01000002.1"/>
</dbReference>
<dbReference type="InterPro" id="IPR008995">
    <property type="entry name" value="Mo/tungstate-bd_C_term_dom"/>
</dbReference>
<dbReference type="PROSITE" id="PS00211">
    <property type="entry name" value="ABC_TRANSPORTER_1"/>
    <property type="match status" value="1"/>
</dbReference>
<evidence type="ECO:0000313" key="12">
    <source>
        <dbReference type="EMBL" id="SCX94648.1"/>
    </source>
</evidence>
<dbReference type="InterPro" id="IPR005116">
    <property type="entry name" value="Transp-assoc_OB_typ1"/>
</dbReference>
<dbReference type="Pfam" id="PF03459">
    <property type="entry name" value="TOBE"/>
    <property type="match status" value="1"/>
</dbReference>
<dbReference type="InterPro" id="IPR004606">
    <property type="entry name" value="Mop_domain"/>
</dbReference>
<keyword evidence="3 9" id="KW-0500">Molybdenum</keyword>
<evidence type="ECO:0000256" key="9">
    <source>
        <dbReference type="PROSITE-ProRule" id="PRU01213"/>
    </source>
</evidence>
<dbReference type="Gene3D" id="3.40.50.300">
    <property type="entry name" value="P-loop containing nucleotide triphosphate hydrolases"/>
    <property type="match status" value="1"/>
</dbReference>
<dbReference type="PROSITE" id="PS50893">
    <property type="entry name" value="ABC_TRANSPORTER_2"/>
    <property type="match status" value="1"/>
</dbReference>
<keyword evidence="7" id="KW-1278">Translocase</keyword>
<name>A0A0P9C938_9GAMM</name>
<evidence type="ECO:0000256" key="5">
    <source>
        <dbReference type="ARBA" id="ARBA00022741"/>
    </source>
</evidence>
<keyword evidence="4" id="KW-0997">Cell inner membrane</keyword>
<dbReference type="STRING" id="381306.AN478_11165"/>
<dbReference type="NCBIfam" id="TIGR02142">
    <property type="entry name" value="modC_ABC"/>
    <property type="match status" value="1"/>
</dbReference>
<sequence length="359" mass="38496">MTEAALKARFALDRPDFHLEAAFEAPPGGVTALFGPSGSGKTTLLRCVAGLERAPEGYLEVGGTVWQDEDAGLFRPPHRRGVGYVFQEAALLPHRTVTGNLAYGYRRARGPRRLAWGEVIDLLGLEPLLERRPAGLSGGERQRVAIGRALLAGPNLLLLDEPLSALDRAAKAEILPYLERLRDRLALPVLLVSHAVDEVARLADHLVLLEAGHVQGTGPLAEMATRLDLPLAHGEPAEAVVEARVAGHEPGYGLTSLSFPGGRLSVPALDRPPDAPVRVRIRARDVSLTRQPPRETSILNVLTARVADMREEGAEGVMVRLEAGGAPLLARITRKSRDALGLEPGMEVFAQIKGIALAD</sequence>
<dbReference type="InterPro" id="IPR003593">
    <property type="entry name" value="AAA+_ATPase"/>
</dbReference>
<gene>
    <name evidence="12" type="ORF">SAMN05661077_0800</name>
</gene>
<dbReference type="InterPro" id="IPR027417">
    <property type="entry name" value="P-loop_NTPase"/>
</dbReference>
<evidence type="ECO:0000256" key="3">
    <source>
        <dbReference type="ARBA" id="ARBA00022505"/>
    </source>
</evidence>
<evidence type="ECO:0000256" key="8">
    <source>
        <dbReference type="ARBA" id="ARBA00023136"/>
    </source>
</evidence>
<organism evidence="12 13">
    <name type="scientific">Thiohalorhabdus denitrificans</name>
    <dbReference type="NCBI Taxonomy" id="381306"/>
    <lineage>
        <taxon>Bacteria</taxon>
        <taxon>Pseudomonadati</taxon>
        <taxon>Pseudomonadota</taxon>
        <taxon>Gammaproteobacteria</taxon>
        <taxon>Thiohalorhabdales</taxon>
        <taxon>Thiohalorhabdaceae</taxon>
        <taxon>Thiohalorhabdus</taxon>
    </lineage>
</organism>
<keyword evidence="13" id="KW-1185">Reference proteome</keyword>
<dbReference type="GO" id="GO:0015098">
    <property type="term" value="F:molybdate ion transmembrane transporter activity"/>
    <property type="evidence" value="ECO:0007669"/>
    <property type="project" value="InterPro"/>
</dbReference>
<keyword evidence="1" id="KW-0813">Transport</keyword>
<keyword evidence="8" id="KW-0472">Membrane</keyword>
<protein>
    <submittedName>
        <fullName evidence="12">Molybdate transport system ATP-binding protein</fullName>
    </submittedName>
</protein>
<dbReference type="SUPFAM" id="SSF50331">
    <property type="entry name" value="MOP-like"/>
    <property type="match status" value="1"/>
</dbReference>
<dbReference type="EMBL" id="FMUN01000002">
    <property type="protein sequence ID" value="SCX94648.1"/>
    <property type="molecule type" value="Genomic_DNA"/>
</dbReference>
<dbReference type="SUPFAM" id="SSF52540">
    <property type="entry name" value="P-loop containing nucleoside triphosphate hydrolases"/>
    <property type="match status" value="1"/>
</dbReference>
<dbReference type="InterPro" id="IPR011868">
    <property type="entry name" value="ModC_ABC_ATP-bd"/>
</dbReference>
<dbReference type="PATRIC" id="fig|381306.5.peg.994"/>
<dbReference type="InterPro" id="IPR003439">
    <property type="entry name" value="ABC_transporter-like_ATP-bd"/>
</dbReference>
<dbReference type="Proteomes" id="UP000183104">
    <property type="component" value="Unassembled WGS sequence"/>
</dbReference>
<keyword evidence="2" id="KW-1003">Cell membrane</keyword>
<evidence type="ECO:0000259" key="10">
    <source>
        <dbReference type="PROSITE" id="PS50893"/>
    </source>
</evidence>
<dbReference type="AlphaFoldDB" id="A0A0P9C938"/>
<dbReference type="SMART" id="SM00382">
    <property type="entry name" value="AAA"/>
    <property type="match status" value="1"/>
</dbReference>
<dbReference type="InterPro" id="IPR017871">
    <property type="entry name" value="ABC_transporter-like_CS"/>
</dbReference>
<dbReference type="InterPro" id="IPR050334">
    <property type="entry name" value="Molybdenum_import_ModC"/>
</dbReference>
<evidence type="ECO:0000256" key="1">
    <source>
        <dbReference type="ARBA" id="ARBA00022448"/>
    </source>
</evidence>
<dbReference type="GO" id="GO:0016020">
    <property type="term" value="C:membrane"/>
    <property type="evidence" value="ECO:0007669"/>
    <property type="project" value="InterPro"/>
</dbReference>
<dbReference type="GO" id="GO:0140359">
    <property type="term" value="F:ABC-type transporter activity"/>
    <property type="evidence" value="ECO:0007669"/>
    <property type="project" value="InterPro"/>
</dbReference>
<accession>A0A0P9C938</accession>
<dbReference type="PANTHER" id="PTHR43514">
    <property type="entry name" value="ABC TRANSPORTER I FAMILY MEMBER 10"/>
    <property type="match status" value="1"/>
</dbReference>
<feature type="domain" description="ABC transporter" evidence="10">
    <location>
        <begin position="1"/>
        <end position="236"/>
    </location>
</feature>
<dbReference type="PROSITE" id="PS51866">
    <property type="entry name" value="MOP"/>
    <property type="match status" value="1"/>
</dbReference>
<dbReference type="GO" id="GO:0016887">
    <property type="term" value="F:ATP hydrolysis activity"/>
    <property type="evidence" value="ECO:0007669"/>
    <property type="project" value="InterPro"/>
</dbReference>
<dbReference type="Pfam" id="PF00005">
    <property type="entry name" value="ABC_tran"/>
    <property type="match status" value="1"/>
</dbReference>
<keyword evidence="6 12" id="KW-0067">ATP-binding</keyword>
<evidence type="ECO:0000256" key="6">
    <source>
        <dbReference type="ARBA" id="ARBA00022840"/>
    </source>
</evidence>
<feature type="domain" description="Mop" evidence="11">
    <location>
        <begin position="295"/>
        <end position="359"/>
    </location>
</feature>
<evidence type="ECO:0000256" key="4">
    <source>
        <dbReference type="ARBA" id="ARBA00022519"/>
    </source>
</evidence>
<evidence type="ECO:0000313" key="13">
    <source>
        <dbReference type="Proteomes" id="UP000183104"/>
    </source>
</evidence>
<dbReference type="PANTHER" id="PTHR43514:SF10">
    <property type="entry name" value="MOLYBDENUM IMPORT ATP-BINDING PROTEIN MODC 2"/>
    <property type="match status" value="1"/>
</dbReference>
<dbReference type="Gene3D" id="2.40.50.100">
    <property type="match status" value="1"/>
</dbReference>
<evidence type="ECO:0000256" key="2">
    <source>
        <dbReference type="ARBA" id="ARBA00022475"/>
    </source>
</evidence>
<dbReference type="GO" id="GO:0005524">
    <property type="term" value="F:ATP binding"/>
    <property type="evidence" value="ECO:0007669"/>
    <property type="project" value="UniProtKB-KW"/>
</dbReference>
<dbReference type="OrthoDB" id="9802264at2"/>